<name>A0AAV3PW65_LITER</name>
<dbReference type="Proteomes" id="UP001454036">
    <property type="component" value="Unassembled WGS sequence"/>
</dbReference>
<reference evidence="1 2" key="1">
    <citation type="submission" date="2024-01" db="EMBL/GenBank/DDBJ databases">
        <title>The complete chloroplast genome sequence of Lithospermum erythrorhizon: insights into the phylogenetic relationship among Boraginaceae species and the maternal lineages of purple gromwells.</title>
        <authorList>
            <person name="Okada T."/>
            <person name="Watanabe K."/>
        </authorList>
    </citation>
    <scope>NUCLEOTIDE SEQUENCE [LARGE SCALE GENOMIC DNA]</scope>
</reference>
<comment type="caution">
    <text evidence="1">The sequence shown here is derived from an EMBL/GenBank/DDBJ whole genome shotgun (WGS) entry which is preliminary data.</text>
</comment>
<sequence length="124" mass="13916">MVGRIPAMGRKLAKLFHSCHIEHVPREMNEEGDRFSQVATVGNEKLPVATVDVLDFLLTGVLPRYPPVANKIQRQSLRYTLLDGVLYRRSFQGLLLRRVTREVGLMVLEEVHGACAEATSMRGS</sequence>
<proteinExistence type="predicted"/>
<organism evidence="1 2">
    <name type="scientific">Lithospermum erythrorhizon</name>
    <name type="common">Purple gromwell</name>
    <name type="synonym">Lithospermum officinale var. erythrorhizon</name>
    <dbReference type="NCBI Taxonomy" id="34254"/>
    <lineage>
        <taxon>Eukaryota</taxon>
        <taxon>Viridiplantae</taxon>
        <taxon>Streptophyta</taxon>
        <taxon>Embryophyta</taxon>
        <taxon>Tracheophyta</taxon>
        <taxon>Spermatophyta</taxon>
        <taxon>Magnoliopsida</taxon>
        <taxon>eudicotyledons</taxon>
        <taxon>Gunneridae</taxon>
        <taxon>Pentapetalae</taxon>
        <taxon>asterids</taxon>
        <taxon>lamiids</taxon>
        <taxon>Boraginales</taxon>
        <taxon>Boraginaceae</taxon>
        <taxon>Boraginoideae</taxon>
        <taxon>Lithospermeae</taxon>
        <taxon>Lithospermum</taxon>
    </lineage>
</organism>
<dbReference type="AlphaFoldDB" id="A0AAV3PW65"/>
<protein>
    <recommendedName>
        <fullName evidence="3">RNase H type-1 domain-containing protein</fullName>
    </recommendedName>
</protein>
<accession>A0AAV3PW65</accession>
<evidence type="ECO:0000313" key="2">
    <source>
        <dbReference type="Proteomes" id="UP001454036"/>
    </source>
</evidence>
<dbReference type="EMBL" id="BAABME010002781">
    <property type="protein sequence ID" value="GAA0156079.1"/>
    <property type="molecule type" value="Genomic_DNA"/>
</dbReference>
<evidence type="ECO:0000313" key="1">
    <source>
        <dbReference type="EMBL" id="GAA0156079.1"/>
    </source>
</evidence>
<evidence type="ECO:0008006" key="3">
    <source>
        <dbReference type="Google" id="ProtNLM"/>
    </source>
</evidence>
<keyword evidence="2" id="KW-1185">Reference proteome</keyword>
<gene>
    <name evidence="1" type="ORF">LIER_13654</name>
</gene>